<protein>
    <submittedName>
        <fullName evidence="1">Uncharacterized protein</fullName>
    </submittedName>
</protein>
<name>A0A7S1MJR3_NEODS</name>
<accession>A0A7S1MJR3</accession>
<reference evidence="1" key="1">
    <citation type="submission" date="2021-01" db="EMBL/GenBank/DDBJ databases">
        <authorList>
            <person name="Corre E."/>
            <person name="Pelletier E."/>
            <person name="Niang G."/>
            <person name="Scheremetjew M."/>
            <person name="Finn R."/>
            <person name="Kale V."/>
            <person name="Holt S."/>
            <person name="Cochrane G."/>
            <person name="Meng A."/>
            <person name="Brown T."/>
            <person name="Cohen L."/>
        </authorList>
    </citation>
    <scope>NUCLEOTIDE SEQUENCE</scope>
    <source>
        <strain evidence="1">CCAP 1951/1</strain>
    </source>
</reference>
<dbReference type="AlphaFoldDB" id="A0A7S1MJR3"/>
<proteinExistence type="predicted"/>
<dbReference type="EMBL" id="HBGF01035388">
    <property type="protein sequence ID" value="CAD9133409.1"/>
    <property type="molecule type" value="Transcribed_RNA"/>
</dbReference>
<organism evidence="1">
    <name type="scientific">Neobodo designis</name>
    <name type="common">Flagellated protozoan</name>
    <name type="synonym">Bodo designis</name>
    <dbReference type="NCBI Taxonomy" id="312471"/>
    <lineage>
        <taxon>Eukaryota</taxon>
        <taxon>Discoba</taxon>
        <taxon>Euglenozoa</taxon>
        <taxon>Kinetoplastea</taxon>
        <taxon>Metakinetoplastina</taxon>
        <taxon>Neobodonida</taxon>
        <taxon>Neobodo</taxon>
    </lineage>
</organism>
<sequence>MAQTPGRQRAVHVQVLKIHEANGIKSLVHGEAHRAISVLEASVQLPAEKPRGAYRLCAKNIGYAIGLLKDKGCLYGDRCKFVHIKNHGASQAVDAYLQNLREQLAVPRTPTRQVAKPPKSTAWPEAFLSELAPTADASKARCLSRKRLEQWAKLDASDPSNLAKREFAKVMKLLQVTTYPDEFSSRPVDVLRKLLDAMVPLLRAIVCGTDPKKLQHWATNHQSFRLGYGDTRCLAWRIRQQTPRQYADENFKHSMDLEQLLSQLRQFLPAPQTQSDYNLRDDIDAMLRVRIVLFHRLFVVLPNFLHVLQELPKVALRIVDQLRAHYEPDPAGLGEDRFDEFRTQLERVGEVASKCLDLAEPQENALPQLWLNSAQNLTTLTFLAAPRVLDSPATEKHSVEANQNLSQNPLLRKGFSRTKSGVNEYTITDPLALTNTDYFWRALDVLGAAVSLKLFPDRQQCRTKFKSAFEDKHIDNHGFSLPAELPDSTVPVDKESQARRRAACGVPDIVSLDPILHDLFKSPLCHPDAKRDGETALAAVQTMRHRAAHYMGDEIKFEEIVQTVGAMVDLLWAVENPGLDPGIQPSLYWQLLARWGPGDESTYRSLKRKVSAASRRCRKDHDPALVLRREALARRLTMMVSTDLSLQFMRFRDLRHLCVPSNDTSRRVLDVGAAAHAVYNVLDSVVPEDRQPTPAEDEIAERLCWLCRCCEALAVRPRSLTPADRCAN</sequence>
<gene>
    <name evidence="1" type="ORF">NDES1114_LOCUS23746</name>
</gene>
<evidence type="ECO:0000313" key="1">
    <source>
        <dbReference type="EMBL" id="CAD9133409.1"/>
    </source>
</evidence>